<gene>
    <name evidence="2" type="ORF">BJX63DRAFT_425412</name>
</gene>
<dbReference type="InterPro" id="IPR052523">
    <property type="entry name" value="Trichothecene_AcTrans"/>
</dbReference>
<keyword evidence="3" id="KW-1185">Reference proteome</keyword>
<dbReference type="EMBL" id="JBFXLT010000144">
    <property type="protein sequence ID" value="KAL2803291.1"/>
    <property type="molecule type" value="Genomic_DNA"/>
</dbReference>
<dbReference type="PANTHER" id="PTHR42791">
    <property type="entry name" value="GNAT FAMILY ACETYLTRANSFERASE"/>
    <property type="match status" value="1"/>
</dbReference>
<dbReference type="PROSITE" id="PS51186">
    <property type="entry name" value="GNAT"/>
    <property type="match status" value="1"/>
</dbReference>
<reference evidence="2 3" key="1">
    <citation type="submission" date="2024-07" db="EMBL/GenBank/DDBJ databases">
        <title>Section-level genome sequencing and comparative genomics of Aspergillus sections Usti and Cavernicolus.</title>
        <authorList>
            <consortium name="Lawrence Berkeley National Laboratory"/>
            <person name="Nybo J.L."/>
            <person name="Vesth T.C."/>
            <person name="Theobald S."/>
            <person name="Frisvad J.C."/>
            <person name="Larsen T.O."/>
            <person name="Kjaerboelling I."/>
            <person name="Rothschild-Mancinelli K."/>
            <person name="Lyhne E.K."/>
            <person name="Kogle M.E."/>
            <person name="Barry K."/>
            <person name="Clum A."/>
            <person name="Na H."/>
            <person name="Ledsgaard L."/>
            <person name="Lin J."/>
            <person name="Lipzen A."/>
            <person name="Kuo A."/>
            <person name="Riley R."/>
            <person name="Mondo S."/>
            <person name="Labutti K."/>
            <person name="Haridas S."/>
            <person name="Pangalinan J."/>
            <person name="Salamov A.A."/>
            <person name="Simmons B.A."/>
            <person name="Magnuson J.K."/>
            <person name="Chen J."/>
            <person name="Drula E."/>
            <person name="Henrissat B."/>
            <person name="Wiebenga A."/>
            <person name="Lubbers R.J."/>
            <person name="Gomes A.C."/>
            <person name="Makela M.R."/>
            <person name="Stajich J."/>
            <person name="Grigoriev I.V."/>
            <person name="Mortensen U.H."/>
            <person name="De Vries R.P."/>
            <person name="Baker S.E."/>
            <person name="Andersen M.R."/>
        </authorList>
    </citation>
    <scope>NUCLEOTIDE SEQUENCE [LARGE SCALE GENOMIC DNA]</scope>
    <source>
        <strain evidence="2 3">CBS 588.65</strain>
    </source>
</reference>
<protein>
    <submittedName>
        <fullName evidence="2">Acyl-CoA N-acyltransferase</fullName>
    </submittedName>
</protein>
<evidence type="ECO:0000313" key="3">
    <source>
        <dbReference type="Proteomes" id="UP001610334"/>
    </source>
</evidence>
<dbReference type="SUPFAM" id="SSF55729">
    <property type="entry name" value="Acyl-CoA N-acyltransferases (Nat)"/>
    <property type="match status" value="1"/>
</dbReference>
<dbReference type="InterPro" id="IPR000182">
    <property type="entry name" value="GNAT_dom"/>
</dbReference>
<evidence type="ECO:0000259" key="1">
    <source>
        <dbReference type="PROSITE" id="PS51186"/>
    </source>
</evidence>
<feature type="domain" description="N-acetyltransferase" evidence="1">
    <location>
        <begin position="84"/>
        <end position="217"/>
    </location>
</feature>
<dbReference type="PANTHER" id="PTHR42791:SF4">
    <property type="entry name" value="ACETYLTRANSFERASE, GNAT FAMILY FAMILY (AFU_ORTHOLOGUE AFUA_4G09540)-RELATED"/>
    <property type="match status" value="1"/>
</dbReference>
<comment type="caution">
    <text evidence="2">The sequence shown here is derived from an EMBL/GenBank/DDBJ whole genome shotgun (WGS) entry which is preliminary data.</text>
</comment>
<dbReference type="CDD" id="cd04301">
    <property type="entry name" value="NAT_SF"/>
    <property type="match status" value="1"/>
</dbReference>
<sequence>MAITVHPLTEKDIPGAIEVIQVAFAEDPYFRWTFDEKTFNKVRNYGSLEARCLWGIKNAIFHVAKDESGPEGPEGILGVSCWLPPHPPAQPESWTSWFEGWVLWFRQGLNNLRHGGRGGLNVRRYYIWKEKQAEAQGAIWDDEKGYYFCNIVAVRPEAQGKGVGRKLFEEVTKKADEEGVKCYLESSRNQPNVGIYEKLGFEMRKVMECRDESVNEEGNVCMLYCMVREPQKSLS</sequence>
<proteinExistence type="predicted"/>
<dbReference type="Proteomes" id="UP001610334">
    <property type="component" value="Unassembled WGS sequence"/>
</dbReference>
<dbReference type="Gene3D" id="3.40.630.30">
    <property type="match status" value="1"/>
</dbReference>
<organism evidence="2 3">
    <name type="scientific">Aspergillus granulosus</name>
    <dbReference type="NCBI Taxonomy" id="176169"/>
    <lineage>
        <taxon>Eukaryota</taxon>
        <taxon>Fungi</taxon>
        <taxon>Dikarya</taxon>
        <taxon>Ascomycota</taxon>
        <taxon>Pezizomycotina</taxon>
        <taxon>Eurotiomycetes</taxon>
        <taxon>Eurotiomycetidae</taxon>
        <taxon>Eurotiales</taxon>
        <taxon>Aspergillaceae</taxon>
        <taxon>Aspergillus</taxon>
        <taxon>Aspergillus subgen. Nidulantes</taxon>
    </lineage>
</organism>
<name>A0ABR4GW40_9EURO</name>
<dbReference type="InterPro" id="IPR016181">
    <property type="entry name" value="Acyl_CoA_acyltransferase"/>
</dbReference>
<accession>A0ABR4GW40</accession>
<evidence type="ECO:0000313" key="2">
    <source>
        <dbReference type="EMBL" id="KAL2803291.1"/>
    </source>
</evidence>
<dbReference type="Pfam" id="PF13508">
    <property type="entry name" value="Acetyltransf_7"/>
    <property type="match status" value="1"/>
</dbReference>